<sequence>MSIEIPAGLTELLQGYTVEVLRQRPPDLVEFAVRYFTRLRESKTTGGVGSGTAGKSGGKGVMFDGEPMQTEPNGDEEDDDDSDFEPPPPSRFNRRVSVCAEAYNPDEEEEDTEPRVVHPKTDEQRCRLQEACRDILLFKTLDQEQFSQVLDAMFELRVQPQEHIIDQGDDGDNFYVIERCGVFDIVVQKDGQGCCVGQYNNKGSFGELALMYNTPRAATIIATTEGALWGLDRATFRRLILKNNAKKRRMYETFIESVPLLKSLEVSERMKIVDVLGVKVFQDAEKIIMQGDKADCFFIVESGEVKIMMKSKTNADKQDNVEVEIARCSRGQYFGELALVTNKPRAASAYAVGDVKCLIIDVQAFERLLGPCKEIMKRNIAHYEEQLVALFGSSMDLRD</sequence>
<dbReference type="Gene3D" id="2.60.120.10">
    <property type="entry name" value="Jelly Rolls"/>
    <property type="match status" value="2"/>
</dbReference>
<evidence type="ECO:0000259" key="16">
    <source>
        <dbReference type="PROSITE" id="PS50042"/>
    </source>
</evidence>
<dbReference type="SUPFAM" id="SSF51206">
    <property type="entry name" value="cAMP-binding domain-like"/>
    <property type="match status" value="2"/>
</dbReference>
<dbReference type="SUPFAM" id="SSF47391">
    <property type="entry name" value="Dimerization-anchoring domain of cAMP-dependent PK regulatory subunit"/>
    <property type="match status" value="1"/>
</dbReference>
<evidence type="ECO:0000313" key="18">
    <source>
        <dbReference type="Proteomes" id="UP001046870"/>
    </source>
</evidence>
<dbReference type="EMBL" id="JAFDVH010000005">
    <property type="protein sequence ID" value="KAG7477837.1"/>
    <property type="molecule type" value="Genomic_DNA"/>
</dbReference>
<dbReference type="GO" id="GO:0034236">
    <property type="term" value="F:protein kinase A catalytic subunit binding"/>
    <property type="evidence" value="ECO:0007669"/>
    <property type="project" value="TreeGrafter"/>
</dbReference>
<evidence type="ECO:0000256" key="13">
    <source>
        <dbReference type="ARBA" id="ARBA00041039"/>
    </source>
</evidence>
<accession>A0A9D3Q4T1</accession>
<dbReference type="PANTHER" id="PTHR11635">
    <property type="entry name" value="CAMP-DEPENDENT PROTEIN KINASE REGULATORY CHAIN"/>
    <property type="match status" value="1"/>
</dbReference>
<evidence type="ECO:0000256" key="7">
    <source>
        <dbReference type="ARBA" id="ARBA00022566"/>
    </source>
</evidence>
<dbReference type="SMART" id="SM00394">
    <property type="entry name" value="RIIa"/>
    <property type="match status" value="1"/>
</dbReference>
<dbReference type="GO" id="GO:0005886">
    <property type="term" value="C:plasma membrane"/>
    <property type="evidence" value="ECO:0007669"/>
    <property type="project" value="UniProtKB-SubCell"/>
</dbReference>
<keyword evidence="18" id="KW-1185">Reference proteome</keyword>
<evidence type="ECO:0000256" key="6">
    <source>
        <dbReference type="ARBA" id="ARBA00022553"/>
    </source>
</evidence>
<keyword evidence="9 14" id="KW-0547">Nucleotide-binding</keyword>
<dbReference type="CDD" id="cd00038">
    <property type="entry name" value="CAP_ED"/>
    <property type="match status" value="2"/>
</dbReference>
<evidence type="ECO:0000256" key="3">
    <source>
        <dbReference type="ARBA" id="ARBA00005753"/>
    </source>
</evidence>
<dbReference type="InterPro" id="IPR018490">
    <property type="entry name" value="cNMP-bd_dom_sf"/>
</dbReference>
<dbReference type="CDD" id="cd12103">
    <property type="entry name" value="DD_RIIalpha_PKA"/>
    <property type="match status" value="1"/>
</dbReference>
<comment type="function">
    <text evidence="12">Regulatory subunit of the cAMP-dependent protein kinases involved in cAMP signaling in cells. Type II regulatory chains mediate membrane association by binding to anchoring proteins, including the MAP2 kinase.</text>
</comment>
<proteinExistence type="inferred from homology"/>
<dbReference type="GO" id="GO:0005952">
    <property type="term" value="C:cAMP-dependent protein kinase complex"/>
    <property type="evidence" value="ECO:0007669"/>
    <property type="project" value="InterPro"/>
</dbReference>
<feature type="binding site" evidence="14">
    <location>
        <position position="207"/>
    </location>
    <ligand>
        <name>3',5'-cyclic AMP</name>
        <dbReference type="ChEBI" id="CHEBI:58165"/>
        <label>1</label>
    </ligand>
</feature>
<evidence type="ECO:0000256" key="1">
    <source>
        <dbReference type="ARBA" id="ARBA00004236"/>
    </source>
</evidence>
<dbReference type="InterPro" id="IPR003117">
    <property type="entry name" value="cAMP_dep_PK_reg_su_I/II_a/b"/>
</dbReference>
<dbReference type="PROSITE" id="PS00889">
    <property type="entry name" value="CNMP_BINDING_2"/>
    <property type="match status" value="2"/>
</dbReference>
<dbReference type="AlphaFoldDB" id="A0A9D3Q4T1"/>
<dbReference type="PANTHER" id="PTHR11635:SF153">
    <property type="entry name" value="CAMP-DEPENDENT PROTEIN KINASE TYPE II-ALPHA REGULATORY SUBUNIT"/>
    <property type="match status" value="1"/>
</dbReference>
<dbReference type="InterPro" id="IPR050503">
    <property type="entry name" value="cAMP-dep_PK_reg_su-like"/>
</dbReference>
<dbReference type="PIRSF" id="PIRSF000548">
    <property type="entry name" value="PK_regulatory"/>
    <property type="match status" value="1"/>
</dbReference>
<dbReference type="InterPro" id="IPR012198">
    <property type="entry name" value="cAMP_dep_PK_reg_su"/>
</dbReference>
<dbReference type="InterPro" id="IPR000595">
    <property type="entry name" value="cNMP-bd_dom"/>
</dbReference>
<comment type="subcellular location">
    <subcellularLocation>
        <location evidence="1">Cell membrane</location>
    </subcellularLocation>
    <subcellularLocation>
        <location evidence="2">Cytoplasm</location>
    </subcellularLocation>
</comment>
<feature type="compositionally biased region" description="Gly residues" evidence="15">
    <location>
        <begin position="46"/>
        <end position="60"/>
    </location>
</feature>
<evidence type="ECO:0000256" key="11">
    <source>
        <dbReference type="ARBA" id="ARBA00023149"/>
    </source>
</evidence>
<evidence type="ECO:0000256" key="5">
    <source>
        <dbReference type="ARBA" id="ARBA00022490"/>
    </source>
</evidence>
<evidence type="ECO:0000256" key="10">
    <source>
        <dbReference type="ARBA" id="ARBA00023136"/>
    </source>
</evidence>
<evidence type="ECO:0000256" key="12">
    <source>
        <dbReference type="ARBA" id="ARBA00037198"/>
    </source>
</evidence>
<evidence type="ECO:0000256" key="15">
    <source>
        <dbReference type="SAM" id="MobiDB-lite"/>
    </source>
</evidence>
<protein>
    <recommendedName>
        <fullName evidence="13">cAMP-dependent protein kinase type II-alpha regulatory subunit</fullName>
    </recommendedName>
</protein>
<keyword evidence="11 14" id="KW-0114">cAMP</keyword>
<dbReference type="FunFam" id="2.60.120.10:FF:000027">
    <property type="entry name" value="Protein kinase cAMP-dependent type II regulatory subunit alpha"/>
    <property type="match status" value="1"/>
</dbReference>
<keyword evidence="7 14" id="KW-0116">cAMP-binding</keyword>
<keyword evidence="4" id="KW-1003">Cell membrane</keyword>
<feature type="region of interest" description="Disordered" evidence="15">
    <location>
        <begin position="43"/>
        <end position="95"/>
    </location>
</feature>
<dbReference type="InterPro" id="IPR014710">
    <property type="entry name" value="RmlC-like_jellyroll"/>
</dbReference>
<dbReference type="Gene3D" id="1.20.890.10">
    <property type="entry name" value="cAMP-dependent protein kinase regulatory subunit, dimerization-anchoring domain"/>
    <property type="match status" value="1"/>
</dbReference>
<keyword evidence="8" id="KW-0677">Repeat</keyword>
<feature type="domain" description="Cyclic nucleotide-binding" evidence="16">
    <location>
        <begin position="137"/>
        <end position="257"/>
    </location>
</feature>
<feature type="binding site" evidence="14">
    <location>
        <position position="345"/>
    </location>
    <ligand>
        <name>3',5'-cyclic AMP</name>
        <dbReference type="ChEBI" id="CHEBI:58165"/>
        <label>2</label>
    </ligand>
</feature>
<dbReference type="FunFam" id="1.20.890.10:FF:000002">
    <property type="entry name" value="cAMP-dependent protein kinase type II-alpha regulatory subunit"/>
    <property type="match status" value="1"/>
</dbReference>
<comment type="caution">
    <text evidence="17">The sequence shown here is derived from an EMBL/GenBank/DDBJ whole genome shotgun (WGS) entry which is preliminary data.</text>
</comment>
<dbReference type="Proteomes" id="UP001046870">
    <property type="component" value="Chromosome 5"/>
</dbReference>
<reference evidence="17" key="1">
    <citation type="submission" date="2021-01" db="EMBL/GenBank/DDBJ databases">
        <authorList>
            <person name="Zahm M."/>
            <person name="Roques C."/>
            <person name="Cabau C."/>
            <person name="Klopp C."/>
            <person name="Donnadieu C."/>
            <person name="Jouanno E."/>
            <person name="Lampietro C."/>
            <person name="Louis A."/>
            <person name="Herpin A."/>
            <person name="Echchiki A."/>
            <person name="Berthelot C."/>
            <person name="Parey E."/>
            <person name="Roest-Crollius H."/>
            <person name="Braasch I."/>
            <person name="Postlethwait J."/>
            <person name="Bobe J."/>
            <person name="Montfort J."/>
            <person name="Bouchez O."/>
            <person name="Begum T."/>
            <person name="Mejri S."/>
            <person name="Adams A."/>
            <person name="Chen W.-J."/>
            <person name="Guiguen Y."/>
        </authorList>
    </citation>
    <scope>NUCLEOTIDE SEQUENCE</scope>
    <source>
        <strain evidence="17">YG-15Mar2019-1</strain>
        <tissue evidence="17">Brain</tissue>
    </source>
</reference>
<dbReference type="Pfam" id="PF00027">
    <property type="entry name" value="cNMP_binding"/>
    <property type="match status" value="2"/>
</dbReference>
<dbReference type="PRINTS" id="PR00103">
    <property type="entry name" value="CAMPKINASE"/>
</dbReference>
<evidence type="ECO:0000256" key="4">
    <source>
        <dbReference type="ARBA" id="ARBA00022475"/>
    </source>
</evidence>
<dbReference type="Pfam" id="PF02197">
    <property type="entry name" value="RIIa"/>
    <property type="match status" value="1"/>
</dbReference>
<evidence type="ECO:0000256" key="2">
    <source>
        <dbReference type="ARBA" id="ARBA00004496"/>
    </source>
</evidence>
<name>A0A9D3Q4T1_MEGAT</name>
<evidence type="ECO:0000256" key="14">
    <source>
        <dbReference type="PIRSR" id="PIRSR000548-1"/>
    </source>
</evidence>
<dbReference type="GO" id="GO:0004862">
    <property type="term" value="F:cAMP-dependent protein kinase inhibitor activity"/>
    <property type="evidence" value="ECO:0007669"/>
    <property type="project" value="TreeGrafter"/>
</dbReference>
<dbReference type="SMART" id="SM00100">
    <property type="entry name" value="cNMP"/>
    <property type="match status" value="2"/>
</dbReference>
<evidence type="ECO:0000313" key="17">
    <source>
        <dbReference type="EMBL" id="KAG7477837.1"/>
    </source>
</evidence>
<dbReference type="GO" id="GO:0005829">
    <property type="term" value="C:cytosol"/>
    <property type="evidence" value="ECO:0007669"/>
    <property type="project" value="TreeGrafter"/>
</dbReference>
<dbReference type="InterPro" id="IPR018488">
    <property type="entry name" value="cNMP-bd_CS"/>
</dbReference>
<organism evidence="17 18">
    <name type="scientific">Megalops atlanticus</name>
    <name type="common">Tarpon</name>
    <name type="synonym">Clupea gigantea</name>
    <dbReference type="NCBI Taxonomy" id="7932"/>
    <lineage>
        <taxon>Eukaryota</taxon>
        <taxon>Metazoa</taxon>
        <taxon>Chordata</taxon>
        <taxon>Craniata</taxon>
        <taxon>Vertebrata</taxon>
        <taxon>Euteleostomi</taxon>
        <taxon>Actinopterygii</taxon>
        <taxon>Neopterygii</taxon>
        <taxon>Teleostei</taxon>
        <taxon>Elopiformes</taxon>
        <taxon>Megalopidae</taxon>
        <taxon>Megalops</taxon>
    </lineage>
</organism>
<keyword evidence="5" id="KW-0963">Cytoplasm</keyword>
<evidence type="ECO:0000256" key="9">
    <source>
        <dbReference type="ARBA" id="ARBA00022741"/>
    </source>
</evidence>
<dbReference type="GO" id="GO:0030552">
    <property type="term" value="F:cAMP binding"/>
    <property type="evidence" value="ECO:0007669"/>
    <property type="project" value="UniProtKB-KW"/>
</dbReference>
<dbReference type="FunFam" id="2.60.120.10:FF:000017">
    <property type="entry name" value="cAMP-dependent protein kinase type II regulatory subunit"/>
    <property type="match status" value="1"/>
</dbReference>
<feature type="binding site" evidence="14">
    <location>
        <position position="336"/>
    </location>
    <ligand>
        <name>3',5'-cyclic AMP</name>
        <dbReference type="ChEBI" id="CHEBI:58165"/>
        <label>2</label>
    </ligand>
</feature>
<gene>
    <name evidence="17" type="ORF">MATL_G00073730</name>
</gene>
<feature type="domain" description="Cyclic nucleotide-binding" evidence="16">
    <location>
        <begin position="260"/>
        <end position="386"/>
    </location>
</feature>
<dbReference type="OrthoDB" id="417078at2759"/>
<keyword evidence="10" id="KW-0472">Membrane</keyword>
<feature type="binding site" evidence="14">
    <location>
        <position position="216"/>
    </location>
    <ligand>
        <name>3',5'-cyclic AMP</name>
        <dbReference type="ChEBI" id="CHEBI:58165"/>
        <label>1</label>
    </ligand>
</feature>
<dbReference type="PROSITE" id="PS50042">
    <property type="entry name" value="CNMP_BINDING_3"/>
    <property type="match status" value="2"/>
</dbReference>
<comment type="similarity">
    <text evidence="3">Belongs to the cAMP-dependent kinase regulatory chain family.</text>
</comment>
<keyword evidence="6" id="KW-0597">Phosphoprotein</keyword>
<feature type="compositionally biased region" description="Acidic residues" evidence="15">
    <location>
        <begin position="73"/>
        <end position="84"/>
    </location>
</feature>
<dbReference type="PROSITE" id="PS00888">
    <property type="entry name" value="CNMP_BINDING_1"/>
    <property type="match status" value="1"/>
</dbReference>
<evidence type="ECO:0000256" key="8">
    <source>
        <dbReference type="ARBA" id="ARBA00022737"/>
    </source>
</evidence>